<dbReference type="Proteomes" id="UP001202328">
    <property type="component" value="Unassembled WGS sequence"/>
</dbReference>
<comment type="similarity">
    <text evidence="2 13">Belongs to the lipoxygenase family.</text>
</comment>
<reference evidence="17" key="1">
    <citation type="submission" date="2022-04" db="EMBL/GenBank/DDBJ databases">
        <title>A functionally conserved STORR gene fusion in Papaver species that diverged 16.8 million years ago.</title>
        <authorList>
            <person name="Catania T."/>
        </authorList>
    </citation>
    <scope>NUCLEOTIDE SEQUENCE</scope>
    <source>
        <strain evidence="17">S-188037</strain>
    </source>
</reference>
<evidence type="ECO:0000256" key="8">
    <source>
        <dbReference type="ARBA" id="ARBA00023002"/>
    </source>
</evidence>
<dbReference type="AlphaFoldDB" id="A0AAD4RZE4"/>
<dbReference type="SMART" id="SM00308">
    <property type="entry name" value="LH2"/>
    <property type="match status" value="1"/>
</dbReference>
<organism evidence="17 18">
    <name type="scientific">Papaver atlanticum</name>
    <dbReference type="NCBI Taxonomy" id="357466"/>
    <lineage>
        <taxon>Eukaryota</taxon>
        <taxon>Viridiplantae</taxon>
        <taxon>Streptophyta</taxon>
        <taxon>Embryophyta</taxon>
        <taxon>Tracheophyta</taxon>
        <taxon>Spermatophyta</taxon>
        <taxon>Magnoliopsida</taxon>
        <taxon>Ranunculales</taxon>
        <taxon>Papaveraceae</taxon>
        <taxon>Papaveroideae</taxon>
        <taxon>Papaver</taxon>
    </lineage>
</organism>
<evidence type="ECO:0000256" key="3">
    <source>
        <dbReference type="ARBA" id="ARBA00022516"/>
    </source>
</evidence>
<keyword evidence="8 13" id="KW-0560">Oxidoreductase</keyword>
<evidence type="ECO:0000313" key="17">
    <source>
        <dbReference type="EMBL" id="KAI3845600.1"/>
    </source>
</evidence>
<comment type="cofactor">
    <cofactor evidence="1 13">
        <name>Fe cation</name>
        <dbReference type="ChEBI" id="CHEBI:24875"/>
    </cofactor>
</comment>
<dbReference type="InterPro" id="IPR027433">
    <property type="entry name" value="Lipoxygenase_dom_3"/>
</dbReference>
<accession>A0AAD4RZE4</accession>
<evidence type="ECO:0000259" key="16">
    <source>
        <dbReference type="PROSITE" id="PS51393"/>
    </source>
</evidence>
<evidence type="ECO:0000256" key="11">
    <source>
        <dbReference type="ARBA" id="ARBA00023160"/>
    </source>
</evidence>
<dbReference type="EMBL" id="JAJJMB010016658">
    <property type="protein sequence ID" value="KAI3845600.1"/>
    <property type="molecule type" value="Genomic_DNA"/>
</dbReference>
<keyword evidence="7 13" id="KW-0223">Dioxygenase</keyword>
<dbReference type="GO" id="GO:0031408">
    <property type="term" value="P:oxylipin biosynthetic process"/>
    <property type="evidence" value="ECO:0007669"/>
    <property type="project" value="UniProtKB-UniRule"/>
</dbReference>
<keyword evidence="5 14" id="KW-0925">Oxylipin biosynthesis</keyword>
<evidence type="ECO:0000256" key="1">
    <source>
        <dbReference type="ARBA" id="ARBA00001962"/>
    </source>
</evidence>
<dbReference type="EC" id="1.13.11.-" evidence="14"/>
<feature type="domain" description="PLAT" evidence="15">
    <location>
        <begin position="28"/>
        <end position="158"/>
    </location>
</feature>
<keyword evidence="3 14" id="KW-0444">Lipid biosynthesis</keyword>
<dbReference type="PROSITE" id="PS00081">
    <property type="entry name" value="LIPOXYGENASE_2"/>
    <property type="match status" value="1"/>
</dbReference>
<dbReference type="GO" id="GO:0016702">
    <property type="term" value="F:oxidoreductase activity, acting on single donors with incorporation of molecular oxygen, incorporation of two atoms of oxygen"/>
    <property type="evidence" value="ECO:0007669"/>
    <property type="project" value="InterPro"/>
</dbReference>
<evidence type="ECO:0000256" key="7">
    <source>
        <dbReference type="ARBA" id="ARBA00022964"/>
    </source>
</evidence>
<dbReference type="InterPro" id="IPR001024">
    <property type="entry name" value="PLAT/LH2_dom"/>
</dbReference>
<dbReference type="Gene3D" id="4.10.375.10">
    <property type="entry name" value="Lipoxygenase-1, Domain 2"/>
    <property type="match status" value="1"/>
</dbReference>
<dbReference type="InterPro" id="IPR000907">
    <property type="entry name" value="LipOase"/>
</dbReference>
<dbReference type="InterPro" id="IPR020833">
    <property type="entry name" value="LipOase_Fe_BS"/>
</dbReference>
<dbReference type="Gene3D" id="1.20.245.10">
    <property type="entry name" value="Lipoxygenase-1, Domain 5"/>
    <property type="match status" value="1"/>
</dbReference>
<evidence type="ECO:0000256" key="2">
    <source>
        <dbReference type="ARBA" id="ARBA00009419"/>
    </source>
</evidence>
<dbReference type="Gene3D" id="4.10.372.10">
    <property type="entry name" value="Lipoxygenase-1, Domain 3"/>
    <property type="match status" value="1"/>
</dbReference>
<comment type="pathway">
    <text evidence="14">Lipid metabolism; oxylipin biosynthesis.</text>
</comment>
<dbReference type="GO" id="GO:0006633">
    <property type="term" value="P:fatty acid biosynthetic process"/>
    <property type="evidence" value="ECO:0007669"/>
    <property type="project" value="UniProtKB-KW"/>
</dbReference>
<dbReference type="FunFam" id="4.10.375.10:FF:000001">
    <property type="entry name" value="Lipoxygenase"/>
    <property type="match status" value="1"/>
</dbReference>
<dbReference type="PANTHER" id="PTHR11771">
    <property type="entry name" value="LIPOXYGENASE"/>
    <property type="match status" value="1"/>
</dbReference>
<dbReference type="SUPFAM" id="SSF48484">
    <property type="entry name" value="Lipoxigenase"/>
    <property type="match status" value="1"/>
</dbReference>
<comment type="function">
    <text evidence="14">Plant lipoxygenase may be involved in a number of diverse aspects of plant physiology including growth and development, pest resistance, and senescence or responses to wounding.</text>
</comment>
<dbReference type="Pfam" id="PF01477">
    <property type="entry name" value="PLAT"/>
    <property type="match status" value="1"/>
</dbReference>
<dbReference type="InterPro" id="IPR020834">
    <property type="entry name" value="LipOase_CS"/>
</dbReference>
<keyword evidence="6" id="KW-0276">Fatty acid metabolism</keyword>
<feature type="domain" description="Lipoxygenase" evidence="16">
    <location>
        <begin position="161"/>
        <end position="858"/>
    </location>
</feature>
<proteinExistence type="inferred from homology"/>
<dbReference type="InterPro" id="IPR036226">
    <property type="entry name" value="LipOase_C_sf"/>
</dbReference>
<keyword evidence="4 13" id="KW-0479">Metal-binding</keyword>
<evidence type="ECO:0000256" key="5">
    <source>
        <dbReference type="ARBA" id="ARBA00022767"/>
    </source>
</evidence>
<dbReference type="SUPFAM" id="SSF49723">
    <property type="entry name" value="Lipase/lipooxygenase domain (PLAT/LH2 domain)"/>
    <property type="match status" value="1"/>
</dbReference>
<dbReference type="Pfam" id="PF00305">
    <property type="entry name" value="Lipoxygenase"/>
    <property type="match status" value="1"/>
</dbReference>
<protein>
    <recommendedName>
        <fullName evidence="14">Lipoxygenase</fullName>
        <ecNumber evidence="14">1.13.11.-</ecNumber>
    </recommendedName>
</protein>
<evidence type="ECO:0000256" key="14">
    <source>
        <dbReference type="RuleBase" id="RU003975"/>
    </source>
</evidence>
<keyword evidence="9 13" id="KW-0408">Iron</keyword>
<dbReference type="PROSITE" id="PS51393">
    <property type="entry name" value="LIPOXYGENASE_3"/>
    <property type="match status" value="1"/>
</dbReference>
<evidence type="ECO:0000259" key="15">
    <source>
        <dbReference type="PROSITE" id="PS50095"/>
    </source>
</evidence>
<comment type="caution">
    <text evidence="12">Lacks conserved residue(s) required for the propagation of feature annotation.</text>
</comment>
<dbReference type="Gene3D" id="2.60.60.20">
    <property type="entry name" value="PLAT/LH2 domain"/>
    <property type="match status" value="1"/>
</dbReference>
<dbReference type="GO" id="GO:0046872">
    <property type="term" value="F:metal ion binding"/>
    <property type="evidence" value="ECO:0007669"/>
    <property type="project" value="UniProtKB-UniRule"/>
</dbReference>
<evidence type="ECO:0000256" key="4">
    <source>
        <dbReference type="ARBA" id="ARBA00022723"/>
    </source>
</evidence>
<name>A0AAD4RZE4_9MAGN</name>
<dbReference type="PROSITE" id="PS00711">
    <property type="entry name" value="LIPOXYGENASE_1"/>
    <property type="match status" value="1"/>
</dbReference>
<dbReference type="PRINTS" id="PR00468">
    <property type="entry name" value="PLTLPOXGNASE"/>
</dbReference>
<dbReference type="FunFam" id="1.20.245.10:FF:000002">
    <property type="entry name" value="Lipoxygenase"/>
    <property type="match status" value="1"/>
</dbReference>
<evidence type="ECO:0000256" key="13">
    <source>
        <dbReference type="RuleBase" id="RU003974"/>
    </source>
</evidence>
<keyword evidence="11 14" id="KW-0275">Fatty acid biosynthesis</keyword>
<dbReference type="GO" id="GO:0034440">
    <property type="term" value="P:lipid oxidation"/>
    <property type="evidence" value="ECO:0007669"/>
    <property type="project" value="InterPro"/>
</dbReference>
<evidence type="ECO:0000256" key="6">
    <source>
        <dbReference type="ARBA" id="ARBA00022832"/>
    </source>
</evidence>
<evidence type="ECO:0000256" key="10">
    <source>
        <dbReference type="ARBA" id="ARBA00023098"/>
    </source>
</evidence>
<evidence type="ECO:0000256" key="9">
    <source>
        <dbReference type="ARBA" id="ARBA00023004"/>
    </source>
</evidence>
<gene>
    <name evidence="17" type="ORF">MKW98_031222</name>
</gene>
<dbReference type="PRINTS" id="PR00087">
    <property type="entry name" value="LIPOXYGENASE"/>
</dbReference>
<sequence>MGHEASSSVTKCLIPHRITDNLHFWSDGAAHLRLITGKVVVLRSLGHSGPGKSGSAQLYSSTQIDTGTGRGKLSEKAKFKKGKNTEHNGMSTKTYKVKFHIEQDFGVPGALIVKNRNKNEFFLQFVILEETDNRNIRFDCNSWVYPFSKTKSDRLFFSNTSYLPGKTPEALVKLRQEELVTIRGDGTGERKKWDRIYDYDYYNDLGNPDKDQQLARPVLGGSKLYPYPRRGRTGRLATKQDPSTESRPGIITLDIYVPPDERFSPAKFSEFISNIVRAIVHFIIPEAKSIFHQSSGNYESFAEIREMFANNRNQKLEGWMMDKLKYFPEDLFKEIQKASKEKSSKFPIPQIIAVNELAWKDDAEFAREMLAGLNPAVIQCLQKFPPESKTGRLSKIRDSHIEHNLDGLTLEMAMEQWRIFILDHHDYLMPFLNKINKEGGVSVYASRTLLFLRDDGTLKPLVIELSLPGLDNEDGGEEINRIFLPATQGIEAALWQIAKTHVVINDSGYHQLISHWLNTHATVEPFIIATKRQLSEMHPIHRLLNPHFKDTMHINGIARSIVLNAGGGLEKSLFTGKISMELSSNLYKNWRFDEQSLPNDLVKRRLAIKSEKNPSGVQLLFDDYPYGADGLDIWNAINTWVKNYCAIFYTNDETVKTDKEIQAWWSEIRNVGHGDKCIEKWWYDMSSVSNLIEALTTLIWISSALHASVNFGQYGYGGYPPNRPALCQKFIPKEGTFEFAEFVSDPEKYFLKMLPEKMEMSLGVALVEILSRHTSDEVYLGQRQAGWTDNLEVRRGFEKFRQNLIEVEKKILARNKDPKLKNRLGPAKIPYTLLFPDTSNVTSKGGLTGKGIPNSVSI</sequence>
<comment type="caution">
    <text evidence="17">The sequence shown here is derived from an EMBL/GenBank/DDBJ whole genome shotgun (WGS) entry which is preliminary data.</text>
</comment>
<dbReference type="Gene3D" id="3.10.450.60">
    <property type="match status" value="1"/>
</dbReference>
<dbReference type="InterPro" id="IPR013819">
    <property type="entry name" value="LipOase_C"/>
</dbReference>
<evidence type="ECO:0000313" key="18">
    <source>
        <dbReference type="Proteomes" id="UP001202328"/>
    </source>
</evidence>
<keyword evidence="18" id="KW-1185">Reference proteome</keyword>
<dbReference type="PROSITE" id="PS50095">
    <property type="entry name" value="PLAT"/>
    <property type="match status" value="1"/>
</dbReference>
<evidence type="ECO:0000256" key="12">
    <source>
        <dbReference type="PROSITE-ProRule" id="PRU00152"/>
    </source>
</evidence>
<keyword evidence="10" id="KW-0443">Lipid metabolism</keyword>
<dbReference type="InterPro" id="IPR001246">
    <property type="entry name" value="LipOase_plant"/>
</dbReference>
<dbReference type="InterPro" id="IPR036392">
    <property type="entry name" value="PLAT/LH2_dom_sf"/>
</dbReference>